<evidence type="ECO:0000256" key="4">
    <source>
        <dbReference type="PROSITE-ProRule" id="PRU00175"/>
    </source>
</evidence>
<gene>
    <name evidence="6" type="ORF">HETSPECPRED_004971</name>
</gene>
<dbReference type="Pfam" id="PF13639">
    <property type="entry name" value="zf-RING_2"/>
    <property type="match status" value="1"/>
</dbReference>
<evidence type="ECO:0000256" key="3">
    <source>
        <dbReference type="ARBA" id="ARBA00022833"/>
    </source>
</evidence>
<evidence type="ECO:0000256" key="2">
    <source>
        <dbReference type="ARBA" id="ARBA00022771"/>
    </source>
</evidence>
<dbReference type="InterPro" id="IPR013083">
    <property type="entry name" value="Znf_RING/FYVE/PHD"/>
</dbReference>
<reference evidence="6" key="1">
    <citation type="submission" date="2021-03" db="EMBL/GenBank/DDBJ databases">
        <authorList>
            <person name="Tagirdzhanova G."/>
        </authorList>
    </citation>
    <scope>NUCLEOTIDE SEQUENCE</scope>
</reference>
<accession>A0A8H3EHJ3</accession>
<comment type="caution">
    <text evidence="6">The sequence shown here is derived from an EMBL/GenBank/DDBJ whole genome shotgun (WGS) entry which is preliminary data.</text>
</comment>
<dbReference type="GO" id="GO:0012505">
    <property type="term" value="C:endomembrane system"/>
    <property type="evidence" value="ECO:0007669"/>
    <property type="project" value="TreeGrafter"/>
</dbReference>
<feature type="domain" description="RING-type" evidence="5">
    <location>
        <begin position="140"/>
        <end position="216"/>
    </location>
</feature>
<dbReference type="GO" id="GO:0061630">
    <property type="term" value="F:ubiquitin protein ligase activity"/>
    <property type="evidence" value="ECO:0007669"/>
    <property type="project" value="TreeGrafter"/>
</dbReference>
<dbReference type="AlphaFoldDB" id="A0A8H3EHJ3"/>
<evidence type="ECO:0000259" key="5">
    <source>
        <dbReference type="PROSITE" id="PS50089"/>
    </source>
</evidence>
<dbReference type="OrthoDB" id="8062037at2759"/>
<dbReference type="EMBL" id="CAJPDS010000003">
    <property type="protein sequence ID" value="CAF9905369.1"/>
    <property type="molecule type" value="Genomic_DNA"/>
</dbReference>
<evidence type="ECO:0000256" key="1">
    <source>
        <dbReference type="ARBA" id="ARBA00022723"/>
    </source>
</evidence>
<keyword evidence="1" id="KW-0479">Metal-binding</keyword>
<sequence>MPHRADLRARRPAPIYPITLTSGGAFDRWFQELDAGIPRRSPPSSRRYEEPILCECCGEQAQSSSDIWGPVNPMVLLPCGCQCLEWCLERILGPESREENCPGCGFHLLKWEDKAQNLEMWLQGLEVVDVQTMDEEDRCCAICHEEFAGGDAAEVEQRDDGEKGKEGRAAEVDEDAIPEHPIRVKPCNHVFGSQCLKSWLSPAPEGADSNTCPACRQVLFPRRGEEAEEEYEGEGWFTVHQGFS</sequence>
<keyword evidence="3" id="KW-0862">Zinc</keyword>
<evidence type="ECO:0000313" key="6">
    <source>
        <dbReference type="EMBL" id="CAF9905369.1"/>
    </source>
</evidence>
<keyword evidence="7" id="KW-1185">Reference proteome</keyword>
<dbReference type="SUPFAM" id="SSF57850">
    <property type="entry name" value="RING/U-box"/>
    <property type="match status" value="1"/>
</dbReference>
<dbReference type="InterPro" id="IPR001841">
    <property type="entry name" value="Znf_RING"/>
</dbReference>
<keyword evidence="2 4" id="KW-0863">Zinc-finger</keyword>
<dbReference type="InterPro" id="IPR050731">
    <property type="entry name" value="HRD1_E3_ubiq-ligases"/>
</dbReference>
<name>A0A8H3EHJ3_9LECA</name>
<dbReference type="Proteomes" id="UP000664521">
    <property type="component" value="Unassembled WGS sequence"/>
</dbReference>
<dbReference type="SMART" id="SM00184">
    <property type="entry name" value="RING"/>
    <property type="match status" value="2"/>
</dbReference>
<dbReference type="PROSITE" id="PS50089">
    <property type="entry name" value="ZF_RING_2"/>
    <property type="match status" value="1"/>
</dbReference>
<protein>
    <recommendedName>
        <fullName evidence="5">RING-type domain-containing protein</fullName>
    </recommendedName>
</protein>
<dbReference type="GO" id="GO:0043161">
    <property type="term" value="P:proteasome-mediated ubiquitin-dependent protein catabolic process"/>
    <property type="evidence" value="ECO:0007669"/>
    <property type="project" value="TreeGrafter"/>
</dbReference>
<organism evidence="6 7">
    <name type="scientific">Heterodermia speciosa</name>
    <dbReference type="NCBI Taxonomy" id="116794"/>
    <lineage>
        <taxon>Eukaryota</taxon>
        <taxon>Fungi</taxon>
        <taxon>Dikarya</taxon>
        <taxon>Ascomycota</taxon>
        <taxon>Pezizomycotina</taxon>
        <taxon>Lecanoromycetes</taxon>
        <taxon>OSLEUM clade</taxon>
        <taxon>Lecanoromycetidae</taxon>
        <taxon>Caliciales</taxon>
        <taxon>Physciaceae</taxon>
        <taxon>Heterodermia</taxon>
    </lineage>
</organism>
<proteinExistence type="predicted"/>
<dbReference type="PANTHER" id="PTHR22763">
    <property type="entry name" value="RING ZINC FINGER PROTEIN"/>
    <property type="match status" value="1"/>
</dbReference>
<dbReference type="GO" id="GO:0008270">
    <property type="term" value="F:zinc ion binding"/>
    <property type="evidence" value="ECO:0007669"/>
    <property type="project" value="UniProtKB-KW"/>
</dbReference>
<evidence type="ECO:0000313" key="7">
    <source>
        <dbReference type="Proteomes" id="UP000664521"/>
    </source>
</evidence>
<dbReference type="Gene3D" id="3.30.40.10">
    <property type="entry name" value="Zinc/RING finger domain, C3HC4 (zinc finger)"/>
    <property type="match status" value="1"/>
</dbReference>